<organism evidence="3 4">
    <name type="scientific">Isosphaera pallida (strain ATCC 43644 / DSM 9630 / IS1B)</name>
    <dbReference type="NCBI Taxonomy" id="575540"/>
    <lineage>
        <taxon>Bacteria</taxon>
        <taxon>Pseudomonadati</taxon>
        <taxon>Planctomycetota</taxon>
        <taxon>Planctomycetia</taxon>
        <taxon>Isosphaerales</taxon>
        <taxon>Isosphaeraceae</taxon>
        <taxon>Isosphaera</taxon>
    </lineage>
</organism>
<dbReference type="KEGG" id="ipa:Isop_2114"/>
<evidence type="ECO:0000313" key="3">
    <source>
        <dbReference type="EMBL" id="ADV62694.1"/>
    </source>
</evidence>
<accession>E8R493</accession>
<feature type="transmembrane region" description="Helical" evidence="2">
    <location>
        <begin position="141"/>
        <end position="164"/>
    </location>
</feature>
<feature type="transmembrane region" description="Helical" evidence="2">
    <location>
        <begin position="94"/>
        <end position="112"/>
    </location>
</feature>
<dbReference type="HOGENOM" id="CLU_933087_0_0_0"/>
<feature type="transmembrane region" description="Helical" evidence="2">
    <location>
        <begin position="264"/>
        <end position="286"/>
    </location>
</feature>
<dbReference type="EMBL" id="CP002353">
    <property type="protein sequence ID" value="ADV62694.1"/>
    <property type="molecule type" value="Genomic_DNA"/>
</dbReference>
<dbReference type="InParanoid" id="E8R493"/>
<dbReference type="AlphaFoldDB" id="E8R493"/>
<dbReference type="Pfam" id="PF12730">
    <property type="entry name" value="ABC2_membrane_4"/>
    <property type="match status" value="1"/>
</dbReference>
<reference evidence="3 4" key="2">
    <citation type="journal article" date="2011" name="Stand. Genomic Sci.">
        <title>Complete genome sequence of Isosphaera pallida type strain (IS1B).</title>
        <authorList>
            <consortium name="US DOE Joint Genome Institute (JGI-PGF)"/>
            <person name="Goker M."/>
            <person name="Cleland D."/>
            <person name="Saunders E."/>
            <person name="Lapidus A."/>
            <person name="Nolan M."/>
            <person name="Lucas S."/>
            <person name="Hammon N."/>
            <person name="Deshpande S."/>
            <person name="Cheng J.F."/>
            <person name="Tapia R."/>
            <person name="Han C."/>
            <person name="Goodwin L."/>
            <person name="Pitluck S."/>
            <person name="Liolios K."/>
            <person name="Pagani I."/>
            <person name="Ivanova N."/>
            <person name="Mavromatis K."/>
            <person name="Pati A."/>
            <person name="Chen A."/>
            <person name="Palaniappan K."/>
            <person name="Land M."/>
            <person name="Hauser L."/>
            <person name="Chang Y.J."/>
            <person name="Jeffries C.D."/>
            <person name="Detter J.C."/>
            <person name="Beck B."/>
            <person name="Woyke T."/>
            <person name="Bristow J."/>
            <person name="Eisen J.A."/>
            <person name="Markowitz V."/>
            <person name="Hugenholtz P."/>
            <person name="Kyrpides N.C."/>
            <person name="Klenk H.P."/>
        </authorList>
    </citation>
    <scope>NUCLEOTIDE SEQUENCE [LARGE SCALE GENOMIC DNA]</scope>
    <source>
        <strain evidence="4">ATCC 43644 / DSM 9630 / IS1B</strain>
    </source>
</reference>
<evidence type="ECO:0000256" key="2">
    <source>
        <dbReference type="SAM" id="Phobius"/>
    </source>
</evidence>
<keyword evidence="4" id="KW-1185">Reference proteome</keyword>
<dbReference type="STRING" id="575540.Isop_2114"/>
<feature type="transmembrane region" description="Helical" evidence="2">
    <location>
        <begin position="54"/>
        <end position="74"/>
    </location>
</feature>
<reference key="1">
    <citation type="submission" date="2010-11" db="EMBL/GenBank/DDBJ databases">
        <title>The complete sequence of chromosome of Isophaera pallida ATCC 43644.</title>
        <authorList>
            <consortium name="US DOE Joint Genome Institute (JGI-PGF)"/>
            <person name="Lucas S."/>
            <person name="Copeland A."/>
            <person name="Lapidus A."/>
            <person name="Bruce D."/>
            <person name="Goodwin L."/>
            <person name="Pitluck S."/>
            <person name="Kyrpides N."/>
            <person name="Mavromatis K."/>
            <person name="Pagani I."/>
            <person name="Ivanova N."/>
            <person name="Saunders E."/>
            <person name="Brettin T."/>
            <person name="Detter J.C."/>
            <person name="Han C."/>
            <person name="Tapia R."/>
            <person name="Land M."/>
            <person name="Hauser L."/>
            <person name="Markowitz V."/>
            <person name="Cheng J.-F."/>
            <person name="Hugenholtz P."/>
            <person name="Woyke T."/>
            <person name="Wu D."/>
            <person name="Eisen J.A."/>
        </authorList>
    </citation>
    <scope>NUCLEOTIDE SEQUENCE</scope>
    <source>
        <strain>ATCC 43644</strain>
    </source>
</reference>
<name>E8R493_ISOPI</name>
<keyword evidence="2" id="KW-1133">Transmembrane helix</keyword>
<keyword evidence="2" id="KW-0472">Membrane</keyword>
<proteinExistence type="predicted"/>
<sequence length="298" mass="31807">MSSISTTTASPPSDPTATAPPALEVGGGLAGWNLSALTALYVAAFRSAWRPRRLAILGLIFGGPPVLALAFRLLGVVNDSNEASKAALSLIDNFYPNLIIPLASLLFATGLIRDEVEDQTLTYLLVSPVARPAIYLMKLKAACHLTILLVVGFAALSVALLTVGVSIGSEAPAIGLNGRLLKTMAMFALAIVAYSTWFGLLGLVTRYATTVGVVQIILLENLLVGFDFLLRQATIIYHVRALTMRWLEITPANWNMTLDTLPEASFSLEVLLGVILVSTAAAMILVKTREFRVKTPEG</sequence>
<evidence type="ECO:0008006" key="5">
    <source>
        <dbReference type="Google" id="ProtNLM"/>
    </source>
</evidence>
<feature type="transmembrane region" description="Helical" evidence="2">
    <location>
        <begin position="184"/>
        <end position="204"/>
    </location>
</feature>
<dbReference type="eggNOG" id="COG1277">
    <property type="taxonomic scope" value="Bacteria"/>
</dbReference>
<keyword evidence="2" id="KW-0812">Transmembrane</keyword>
<evidence type="ECO:0000313" key="4">
    <source>
        <dbReference type="Proteomes" id="UP000008631"/>
    </source>
</evidence>
<evidence type="ECO:0000256" key="1">
    <source>
        <dbReference type="SAM" id="MobiDB-lite"/>
    </source>
</evidence>
<dbReference type="OrthoDB" id="265625at2"/>
<dbReference type="RefSeq" id="WP_013564982.1">
    <property type="nucleotide sequence ID" value="NC_014962.1"/>
</dbReference>
<dbReference type="Proteomes" id="UP000008631">
    <property type="component" value="Chromosome"/>
</dbReference>
<dbReference type="TCDB" id="3.A.1.146.2">
    <property type="family name" value="the atp-binding cassette (abc) superfamily"/>
</dbReference>
<feature type="transmembrane region" description="Helical" evidence="2">
    <location>
        <begin position="22"/>
        <end position="42"/>
    </location>
</feature>
<feature type="transmembrane region" description="Helical" evidence="2">
    <location>
        <begin position="216"/>
        <end position="237"/>
    </location>
</feature>
<protein>
    <recommendedName>
        <fullName evidence="5">ABC-2 type transporter</fullName>
    </recommendedName>
</protein>
<feature type="region of interest" description="Disordered" evidence="1">
    <location>
        <begin position="1"/>
        <end position="20"/>
    </location>
</feature>
<gene>
    <name evidence="3" type="ordered locus">Isop_2114</name>
</gene>